<dbReference type="AlphaFoldDB" id="A0A7W3IZX2"/>
<comment type="caution">
    <text evidence="2">The sequence shown here is derived from an EMBL/GenBank/DDBJ whole genome shotgun (WGS) entry which is preliminary data.</text>
</comment>
<evidence type="ECO:0008006" key="4">
    <source>
        <dbReference type="Google" id="ProtNLM"/>
    </source>
</evidence>
<sequence length="398" mass="40538">MTLRRLGSRAVTSMVAVATLAASGLVHAGAAQADPSVSITPVLTGLGAPRGITFDGRGAMYVSESGVAGAGPFGMTTTGKVSKYKQGSTTPAWTTGFNSLYASEDPSAPPDVLGPEGLSSLGGGCMTNGHGKRHGCQLLMIASESTPGVLAASGGTVNDPQAGHLYRLNGATGAATSTSDVGSQMYQWTGDHASLFEDFPDSNPFGVLVTRGAGHGTRTFVADAGANTISEIMRDGTARVVAYTPNEDFGAFRDSTPTCIAQGPDGFLYVGTLDFVSNLFVPPGTGGLSSVWRVDPNANYPTVPTVWATGLTTITGCTFDRQGNFWAAEMFAGGADATPPGDVVRIPFAHPTTQTHFGAGRLLLPGGIAQGPDDAMYVTVGSAAPGLSGGVMRVAVDH</sequence>
<dbReference type="NCBIfam" id="NF033206">
    <property type="entry name" value="ScyE_fam"/>
    <property type="match status" value="1"/>
</dbReference>
<dbReference type="SUPFAM" id="SSF63829">
    <property type="entry name" value="Calcium-dependent phosphotriesterase"/>
    <property type="match status" value="1"/>
</dbReference>
<dbReference type="RefSeq" id="WP_182538814.1">
    <property type="nucleotide sequence ID" value="NZ_JACGXA010000001.1"/>
</dbReference>
<dbReference type="Gene3D" id="2.120.10.30">
    <property type="entry name" value="TolB, C-terminal domain"/>
    <property type="match status" value="1"/>
</dbReference>
<feature type="signal peptide" evidence="1">
    <location>
        <begin position="1"/>
        <end position="33"/>
    </location>
</feature>
<dbReference type="EMBL" id="JACGXA010000001">
    <property type="protein sequence ID" value="MBA8803702.1"/>
    <property type="molecule type" value="Genomic_DNA"/>
</dbReference>
<dbReference type="Proteomes" id="UP000580910">
    <property type="component" value="Unassembled WGS sequence"/>
</dbReference>
<name>A0A7W3IZX2_9ACTN</name>
<accession>A0A7W3IZX2</accession>
<keyword evidence="1" id="KW-0732">Signal</keyword>
<reference evidence="2 3" key="1">
    <citation type="submission" date="2020-07" db="EMBL/GenBank/DDBJ databases">
        <title>Sequencing the genomes of 1000 actinobacteria strains.</title>
        <authorList>
            <person name="Klenk H.-P."/>
        </authorList>
    </citation>
    <scope>NUCLEOTIDE SEQUENCE [LARGE SCALE GENOMIC DNA]</scope>
    <source>
        <strain evidence="2 3">DSM 21349</strain>
    </source>
</reference>
<gene>
    <name evidence="2" type="ORF">FB382_001993</name>
</gene>
<evidence type="ECO:0000256" key="1">
    <source>
        <dbReference type="SAM" id="SignalP"/>
    </source>
</evidence>
<protein>
    <recommendedName>
        <fullName evidence="4">ScyD/ScyE family protein</fullName>
    </recommendedName>
</protein>
<dbReference type="InterPro" id="IPR011042">
    <property type="entry name" value="6-blade_b-propeller_TolB-like"/>
</dbReference>
<proteinExistence type="predicted"/>
<evidence type="ECO:0000313" key="3">
    <source>
        <dbReference type="Proteomes" id="UP000580910"/>
    </source>
</evidence>
<feature type="chain" id="PRO_5030508531" description="ScyD/ScyE family protein" evidence="1">
    <location>
        <begin position="34"/>
        <end position="398"/>
    </location>
</feature>
<keyword evidence="3" id="KW-1185">Reference proteome</keyword>
<evidence type="ECO:0000313" key="2">
    <source>
        <dbReference type="EMBL" id="MBA8803702.1"/>
    </source>
</evidence>
<organism evidence="2 3">
    <name type="scientific">Nocardioides ginsengisegetis</name>
    <dbReference type="NCBI Taxonomy" id="661491"/>
    <lineage>
        <taxon>Bacteria</taxon>
        <taxon>Bacillati</taxon>
        <taxon>Actinomycetota</taxon>
        <taxon>Actinomycetes</taxon>
        <taxon>Propionibacteriales</taxon>
        <taxon>Nocardioidaceae</taxon>
        <taxon>Nocardioides</taxon>
    </lineage>
</organism>
<dbReference type="InterPro" id="IPR048031">
    <property type="entry name" value="ScyD/ScyE-like"/>
</dbReference>